<organism evidence="1 2">
    <name type="scientific">Paramesorhizobium deserti</name>
    <dbReference type="NCBI Taxonomy" id="1494590"/>
    <lineage>
        <taxon>Bacteria</taxon>
        <taxon>Pseudomonadati</taxon>
        <taxon>Pseudomonadota</taxon>
        <taxon>Alphaproteobacteria</taxon>
        <taxon>Hyphomicrobiales</taxon>
        <taxon>Phyllobacteriaceae</taxon>
        <taxon>Paramesorhizobium</taxon>
    </lineage>
</organism>
<dbReference type="Proteomes" id="UP000070107">
    <property type="component" value="Unassembled WGS sequence"/>
</dbReference>
<accession>A0A135HUZ8</accession>
<name>A0A135HUZ8_9HYPH</name>
<dbReference type="OrthoDB" id="155998at2"/>
<dbReference type="EMBL" id="LNTU01000023">
    <property type="protein sequence ID" value="KXF77037.1"/>
    <property type="molecule type" value="Genomic_DNA"/>
</dbReference>
<dbReference type="InterPro" id="IPR036390">
    <property type="entry name" value="WH_DNA-bd_sf"/>
</dbReference>
<dbReference type="InterPro" id="IPR036388">
    <property type="entry name" value="WH-like_DNA-bd_sf"/>
</dbReference>
<dbReference type="SUPFAM" id="SSF46785">
    <property type="entry name" value="Winged helix' DNA-binding domain"/>
    <property type="match status" value="1"/>
</dbReference>
<evidence type="ECO:0000313" key="1">
    <source>
        <dbReference type="EMBL" id="KXF77037.1"/>
    </source>
</evidence>
<keyword evidence="2" id="KW-1185">Reference proteome</keyword>
<reference evidence="1 2" key="1">
    <citation type="submission" date="2015-11" db="EMBL/GenBank/DDBJ databases">
        <title>Draft genome sequence of Paramesorhizobium deserti A-3-E, a strain highly resistant to diverse beta-lactam antibiotics.</title>
        <authorList>
            <person name="Lv R."/>
            <person name="Yang X."/>
            <person name="Fang N."/>
            <person name="Guo J."/>
            <person name="Luo X."/>
            <person name="Peng F."/>
            <person name="Yang R."/>
            <person name="Cui Y."/>
            <person name="Fang C."/>
            <person name="Song Y."/>
        </authorList>
    </citation>
    <scope>NUCLEOTIDE SEQUENCE [LARGE SCALE GENOMIC DNA]</scope>
    <source>
        <strain evidence="1 2">A-3-E</strain>
    </source>
</reference>
<dbReference type="Gene3D" id="1.10.10.10">
    <property type="entry name" value="Winged helix-like DNA-binding domain superfamily/Winged helix DNA-binding domain"/>
    <property type="match status" value="1"/>
</dbReference>
<sequence length="221" mass="24062">MQDRTTNRMLYSLKVAGPQTAARLAQRLSITPVAVRQMLGRLYEAGLVGFEDSRESVGRPKRFWHLTDAGNGRFPDNHAGLTADLLASVSAVFGNEGLDRLISHREAATLSVYREALAPFDTLIAKVEELARIRSAEGYMAEAIPMPDGGVLLVENHCPICVAATACQKLCRSELEVFQAALGPDVEIRRVEHILKGARRCAYSIIQTGTGRVRAEQCAAG</sequence>
<evidence type="ECO:0000313" key="2">
    <source>
        <dbReference type="Proteomes" id="UP000070107"/>
    </source>
</evidence>
<dbReference type="AlphaFoldDB" id="A0A135HUZ8"/>
<dbReference type="STRING" id="1494590.ATN84_10600"/>
<protein>
    <submittedName>
        <fullName evidence="1">Transcriptional regulator</fullName>
    </submittedName>
</protein>
<dbReference type="RefSeq" id="WP_068882629.1">
    <property type="nucleotide sequence ID" value="NZ_LNTU01000023.1"/>
</dbReference>
<gene>
    <name evidence="1" type="ORF">ATN84_10600</name>
</gene>
<comment type="caution">
    <text evidence="1">The sequence shown here is derived from an EMBL/GenBank/DDBJ whole genome shotgun (WGS) entry which is preliminary data.</text>
</comment>
<proteinExistence type="predicted"/>